<sequence>MHADRKCLPHGTIFRQIREGDRLGRTLDYVRRRTPCANREALGVIPYMTLTSAAKVDRVLTQSGEQPRVYCPILVECVASFFNIHSSIKPLSVCSIRGEIVRDGARFSHEPDRVTETLHAWLRFASGDKHFPRKADMTCPLIREQNTGRLSKSGRTLCHAALLASRTGSSPSQLTQIEQ</sequence>
<dbReference type="EMBL" id="ML987199">
    <property type="protein sequence ID" value="KAF2246305.1"/>
    <property type="molecule type" value="Genomic_DNA"/>
</dbReference>
<proteinExistence type="predicted"/>
<dbReference type="GeneID" id="54589496"/>
<gene>
    <name evidence="1" type="ORF">BU26DRAFT_65725</name>
</gene>
<evidence type="ECO:0000313" key="2">
    <source>
        <dbReference type="Proteomes" id="UP000800094"/>
    </source>
</evidence>
<keyword evidence="2" id="KW-1185">Reference proteome</keyword>
<protein>
    <submittedName>
        <fullName evidence="1">Uncharacterized protein</fullName>
    </submittedName>
</protein>
<organism evidence="1 2">
    <name type="scientific">Trematosphaeria pertusa</name>
    <dbReference type="NCBI Taxonomy" id="390896"/>
    <lineage>
        <taxon>Eukaryota</taxon>
        <taxon>Fungi</taxon>
        <taxon>Dikarya</taxon>
        <taxon>Ascomycota</taxon>
        <taxon>Pezizomycotina</taxon>
        <taxon>Dothideomycetes</taxon>
        <taxon>Pleosporomycetidae</taxon>
        <taxon>Pleosporales</taxon>
        <taxon>Massarineae</taxon>
        <taxon>Trematosphaeriaceae</taxon>
        <taxon>Trematosphaeria</taxon>
    </lineage>
</organism>
<dbReference type="AlphaFoldDB" id="A0A6A6I704"/>
<name>A0A6A6I704_9PLEO</name>
<accession>A0A6A6I704</accession>
<dbReference type="Proteomes" id="UP000800094">
    <property type="component" value="Unassembled WGS sequence"/>
</dbReference>
<reference evidence="1" key="1">
    <citation type="journal article" date="2020" name="Stud. Mycol.">
        <title>101 Dothideomycetes genomes: a test case for predicting lifestyles and emergence of pathogens.</title>
        <authorList>
            <person name="Haridas S."/>
            <person name="Albert R."/>
            <person name="Binder M."/>
            <person name="Bloem J."/>
            <person name="Labutti K."/>
            <person name="Salamov A."/>
            <person name="Andreopoulos B."/>
            <person name="Baker S."/>
            <person name="Barry K."/>
            <person name="Bills G."/>
            <person name="Bluhm B."/>
            <person name="Cannon C."/>
            <person name="Castanera R."/>
            <person name="Culley D."/>
            <person name="Daum C."/>
            <person name="Ezra D."/>
            <person name="Gonzalez J."/>
            <person name="Henrissat B."/>
            <person name="Kuo A."/>
            <person name="Liang C."/>
            <person name="Lipzen A."/>
            <person name="Lutzoni F."/>
            <person name="Magnuson J."/>
            <person name="Mondo S."/>
            <person name="Nolan M."/>
            <person name="Ohm R."/>
            <person name="Pangilinan J."/>
            <person name="Park H.-J."/>
            <person name="Ramirez L."/>
            <person name="Alfaro M."/>
            <person name="Sun H."/>
            <person name="Tritt A."/>
            <person name="Yoshinaga Y."/>
            <person name="Zwiers L.-H."/>
            <person name="Turgeon B."/>
            <person name="Goodwin S."/>
            <person name="Spatafora J."/>
            <person name="Crous P."/>
            <person name="Grigoriev I."/>
        </authorList>
    </citation>
    <scope>NUCLEOTIDE SEQUENCE</scope>
    <source>
        <strain evidence="1">CBS 122368</strain>
    </source>
</reference>
<evidence type="ECO:0000313" key="1">
    <source>
        <dbReference type="EMBL" id="KAF2246305.1"/>
    </source>
</evidence>
<dbReference type="RefSeq" id="XP_033681309.1">
    <property type="nucleotide sequence ID" value="XM_033836166.1"/>
</dbReference>